<dbReference type="PANTHER" id="PTHR47577">
    <property type="entry name" value="THAP DOMAIN-CONTAINING PROTEIN 6"/>
    <property type="match status" value="1"/>
</dbReference>
<feature type="domain" description="Transposable element P transposase-like RNase H" evidence="1">
    <location>
        <begin position="1"/>
        <end position="86"/>
    </location>
</feature>
<dbReference type="EMBL" id="JAGEUA010000004">
    <property type="protein sequence ID" value="KAL0984287.1"/>
    <property type="molecule type" value="Genomic_DNA"/>
</dbReference>
<dbReference type="InterPro" id="IPR048367">
    <property type="entry name" value="TNP-like_RNaseH_C"/>
</dbReference>
<comment type="caution">
    <text evidence="4">The sequence shown here is derived from an EMBL/GenBank/DDBJ whole genome shotgun (WGS) entry which is preliminary data.</text>
</comment>
<protein>
    <recommendedName>
        <fullName evidence="6">THAP domain containing 9</fullName>
    </recommendedName>
</protein>
<feature type="domain" description="Transposable element P transposase-like GTP-binding insertion" evidence="2">
    <location>
        <begin position="115"/>
        <end position="234"/>
    </location>
</feature>
<evidence type="ECO:0000259" key="1">
    <source>
        <dbReference type="Pfam" id="PF21787"/>
    </source>
</evidence>
<reference evidence="4 5" key="1">
    <citation type="submission" date="2024-06" db="EMBL/GenBank/DDBJ databases">
        <authorList>
            <person name="Pan Q."/>
            <person name="Wen M."/>
            <person name="Jouanno E."/>
            <person name="Zahm M."/>
            <person name="Klopp C."/>
            <person name="Cabau C."/>
            <person name="Louis A."/>
            <person name="Berthelot C."/>
            <person name="Parey E."/>
            <person name="Roest Crollius H."/>
            <person name="Montfort J."/>
            <person name="Robinson-Rechavi M."/>
            <person name="Bouchez O."/>
            <person name="Lampietro C."/>
            <person name="Lopez Roques C."/>
            <person name="Donnadieu C."/>
            <person name="Postlethwait J."/>
            <person name="Bobe J."/>
            <person name="Verreycken H."/>
            <person name="Guiguen Y."/>
        </authorList>
    </citation>
    <scope>NUCLEOTIDE SEQUENCE [LARGE SCALE GENOMIC DNA]</scope>
    <source>
        <strain evidence="4">Up_M1</strain>
        <tissue evidence="4">Testis</tissue>
    </source>
</reference>
<evidence type="ECO:0000313" key="5">
    <source>
        <dbReference type="Proteomes" id="UP001557470"/>
    </source>
</evidence>
<dbReference type="Pfam" id="PF21788">
    <property type="entry name" value="TNP-like_GBD"/>
    <property type="match status" value="1"/>
</dbReference>
<organism evidence="4 5">
    <name type="scientific">Umbra pygmaea</name>
    <name type="common">Eastern mudminnow</name>
    <dbReference type="NCBI Taxonomy" id="75934"/>
    <lineage>
        <taxon>Eukaryota</taxon>
        <taxon>Metazoa</taxon>
        <taxon>Chordata</taxon>
        <taxon>Craniata</taxon>
        <taxon>Vertebrata</taxon>
        <taxon>Euteleostomi</taxon>
        <taxon>Actinopterygii</taxon>
        <taxon>Neopterygii</taxon>
        <taxon>Teleostei</taxon>
        <taxon>Protacanthopterygii</taxon>
        <taxon>Esociformes</taxon>
        <taxon>Umbridae</taxon>
        <taxon>Umbra</taxon>
    </lineage>
</organism>
<dbReference type="InterPro" id="IPR048365">
    <property type="entry name" value="TNP-like_RNaseH_N"/>
</dbReference>
<dbReference type="Pfam" id="PF21787">
    <property type="entry name" value="TNP-like_RNaseH_N"/>
    <property type="match status" value="1"/>
</dbReference>
<dbReference type="InterPro" id="IPR048366">
    <property type="entry name" value="TNP-like_GBD"/>
</dbReference>
<keyword evidence="5" id="KW-1185">Reference proteome</keyword>
<evidence type="ECO:0000313" key="4">
    <source>
        <dbReference type="EMBL" id="KAL0984287.1"/>
    </source>
</evidence>
<accession>A0ABD0WWD9</accession>
<dbReference type="Proteomes" id="UP001557470">
    <property type="component" value="Unassembled WGS sequence"/>
</dbReference>
<sequence>MIGFVDLGSGIDETSVASEALVFMVVGLQGHWKMPIAFYFISSLKPDTQRILLLHTLEALHERGIKVVCVTMDGHISNINMCTMLGCQLTLNQPLKTYFVHPSSGENVFVIMDPCHMLKLVRNMLQAYSSIVSPAGTVKWKYISELNDVQEHEGLHAANKITRKHINFEGQKMKVSVAAQTLSRSVAMALCMLMEAGYPQFEECSPTIEFLQVIDRLFDIMNSKNPRAGGFKAPLGFRNWEDTLGFMTEARAYLTKLRLNDGTPLHRSKRYLSVTGFVINIDSFTMMIPELLEGQRYVCTYRFSQDHLELFFNSIRASGGWNNNPTVAHFQSYFR</sequence>
<feature type="domain" description="Transposable element P transposase-like RNase H C-terminal" evidence="3">
    <location>
        <begin position="301"/>
        <end position="335"/>
    </location>
</feature>
<evidence type="ECO:0008006" key="6">
    <source>
        <dbReference type="Google" id="ProtNLM"/>
    </source>
</evidence>
<proteinExistence type="predicted"/>
<evidence type="ECO:0000259" key="2">
    <source>
        <dbReference type="Pfam" id="PF21788"/>
    </source>
</evidence>
<gene>
    <name evidence="4" type="ORF">UPYG_G00139500</name>
</gene>
<dbReference type="Pfam" id="PF21789">
    <property type="entry name" value="TNP-like_RNaseH_C"/>
    <property type="match status" value="1"/>
</dbReference>
<evidence type="ECO:0000259" key="3">
    <source>
        <dbReference type="Pfam" id="PF21789"/>
    </source>
</evidence>
<dbReference type="AlphaFoldDB" id="A0ABD0WWD9"/>
<dbReference type="PANTHER" id="PTHR47577:SF2">
    <property type="entry name" value="THAP DOMAIN CONTAINING 9"/>
    <property type="match status" value="1"/>
</dbReference>
<name>A0ABD0WWD9_UMBPY</name>